<sequence>MSRASSRASLAYLPGGGESLLLPDGPIGEEAAELLQEFVHPHHQDRTDDLVDADEGEAGDSDTASLERIKSLPWYKRPSPWWLLAMVPVSAAATGATMAPKVEIYTQLACATHRPEFYSDNGTLPSTYTYAPEYDPQLCAKDPVVQKVVAQMNLAMAITMGILTCLTTAWWGALSDRYGRIRTLSFAVFALLMTDVNFLVVARWHTVLPGGYWFLLVGPFLDGLLGGTPAITAAIHAYVADCTAPDERTHTFSLFLGLLFIGIGAGPTVGSVLIRLSGSVLSVFYLATIINLLYALLIIFAIPESLSNRRMIEARRVYREQLEEERLSPKAHGFGARLGGFFRFLRPLAVFYPTRVRDHINPLKRGKRDWNLLYIVLAYGFTISVMGAYPYKFQYTSVTFGWDSEQIGYWLTTVGVTRAVYLTVLLPLVIKLIKYLLRPSIKLPIEQDEPLQPASQPSTSSPRTESLPKQTTPTNTSRSIALDFGLARVSLVIEVISYALVPFASNGLRYTAVTVLGSFGAGFGPALQSVALGLYTLRGGTESGRLFGAMSVVQSLCSQVLGPALYGFTFMSTVRTFPAAIFLVTSASVLVAFAFLTLVRLPRAGTAGEEERPGSASEDEEEVFTPEFDTDVPRIVVEDAGGKAASSQSTPVL</sequence>
<feature type="transmembrane region" description="Helical" evidence="6">
    <location>
        <begin position="252"/>
        <end position="274"/>
    </location>
</feature>
<evidence type="ECO:0000256" key="4">
    <source>
        <dbReference type="ARBA" id="ARBA00023136"/>
    </source>
</evidence>
<organism evidence="7 8">
    <name type="scientific">Phanerochaete carnosa (strain HHB-10118-sp)</name>
    <name type="common">White-rot fungus</name>
    <name type="synonym">Peniophora carnosa</name>
    <dbReference type="NCBI Taxonomy" id="650164"/>
    <lineage>
        <taxon>Eukaryota</taxon>
        <taxon>Fungi</taxon>
        <taxon>Dikarya</taxon>
        <taxon>Basidiomycota</taxon>
        <taxon>Agaricomycotina</taxon>
        <taxon>Agaricomycetes</taxon>
        <taxon>Polyporales</taxon>
        <taxon>Phanerochaetaceae</taxon>
        <taxon>Phanerochaete</taxon>
    </lineage>
</organism>
<reference evidence="7 8" key="1">
    <citation type="journal article" date="2012" name="BMC Genomics">
        <title>Comparative genomics of the white-rot fungi, Phanerochaete carnosa and P. chrysosporium, to elucidate the genetic basis of the distinct wood types they colonize.</title>
        <authorList>
            <person name="Suzuki H."/>
            <person name="MacDonald J."/>
            <person name="Syed K."/>
            <person name="Salamov A."/>
            <person name="Hori C."/>
            <person name="Aerts A."/>
            <person name="Henrissat B."/>
            <person name="Wiebenga A."/>
            <person name="vanKuyk P.A."/>
            <person name="Barry K."/>
            <person name="Lindquist E."/>
            <person name="LaButti K."/>
            <person name="Lapidus A."/>
            <person name="Lucas S."/>
            <person name="Coutinho P."/>
            <person name="Gong Y."/>
            <person name="Samejima M."/>
            <person name="Mahadevan R."/>
            <person name="Abou-Zaid M."/>
            <person name="de Vries R.P."/>
            <person name="Igarashi K."/>
            <person name="Yadav J.S."/>
            <person name="Grigoriev I.V."/>
            <person name="Master E.R."/>
        </authorList>
    </citation>
    <scope>NUCLEOTIDE SEQUENCE [LARGE SCALE GENOMIC DNA]</scope>
    <source>
        <strain evidence="7 8">HHB-10118-sp</strain>
    </source>
</reference>
<feature type="transmembrane region" description="Helical" evidence="6">
    <location>
        <begin position="81"/>
        <end position="99"/>
    </location>
</feature>
<feature type="transmembrane region" description="Helical" evidence="6">
    <location>
        <begin position="280"/>
        <end position="302"/>
    </location>
</feature>
<dbReference type="InterPro" id="IPR011701">
    <property type="entry name" value="MFS"/>
</dbReference>
<feature type="transmembrane region" description="Helical" evidence="6">
    <location>
        <begin position="510"/>
        <end position="534"/>
    </location>
</feature>
<keyword evidence="8" id="KW-1185">Reference proteome</keyword>
<dbReference type="Proteomes" id="UP000008370">
    <property type="component" value="Unassembled WGS sequence"/>
</dbReference>
<dbReference type="SUPFAM" id="SSF103473">
    <property type="entry name" value="MFS general substrate transporter"/>
    <property type="match status" value="1"/>
</dbReference>
<evidence type="ECO:0008006" key="9">
    <source>
        <dbReference type="Google" id="ProtNLM"/>
    </source>
</evidence>
<keyword evidence="3 6" id="KW-1133">Transmembrane helix</keyword>
<feature type="transmembrane region" description="Helical" evidence="6">
    <location>
        <begin position="372"/>
        <end position="389"/>
    </location>
</feature>
<dbReference type="AlphaFoldDB" id="K5W879"/>
<feature type="compositionally biased region" description="Polar residues" evidence="5">
    <location>
        <begin position="453"/>
        <end position="475"/>
    </location>
</feature>
<dbReference type="EMBL" id="JH930472">
    <property type="protein sequence ID" value="EKM55184.1"/>
    <property type="molecule type" value="Genomic_DNA"/>
</dbReference>
<name>K5W879_PHACS</name>
<evidence type="ECO:0000256" key="1">
    <source>
        <dbReference type="ARBA" id="ARBA00004141"/>
    </source>
</evidence>
<dbReference type="GO" id="GO:0022857">
    <property type="term" value="F:transmembrane transporter activity"/>
    <property type="evidence" value="ECO:0007669"/>
    <property type="project" value="InterPro"/>
</dbReference>
<keyword evidence="2 6" id="KW-0812">Transmembrane</keyword>
<dbReference type="Pfam" id="PF07690">
    <property type="entry name" value="MFS_1"/>
    <property type="match status" value="1"/>
</dbReference>
<dbReference type="PANTHER" id="PTHR23507:SF1">
    <property type="entry name" value="FI18259P1-RELATED"/>
    <property type="match status" value="1"/>
</dbReference>
<dbReference type="GO" id="GO:0016020">
    <property type="term" value="C:membrane"/>
    <property type="evidence" value="ECO:0007669"/>
    <property type="project" value="UniProtKB-SubCell"/>
</dbReference>
<evidence type="ECO:0000256" key="5">
    <source>
        <dbReference type="SAM" id="MobiDB-lite"/>
    </source>
</evidence>
<dbReference type="RefSeq" id="XP_007395521.1">
    <property type="nucleotide sequence ID" value="XM_007395459.1"/>
</dbReference>
<feature type="transmembrane region" description="Helical" evidence="6">
    <location>
        <begin position="186"/>
        <end position="206"/>
    </location>
</feature>
<feature type="transmembrane region" description="Helical" evidence="6">
    <location>
        <begin position="154"/>
        <end position="174"/>
    </location>
</feature>
<evidence type="ECO:0000256" key="6">
    <source>
        <dbReference type="SAM" id="Phobius"/>
    </source>
</evidence>
<accession>K5W879</accession>
<proteinExistence type="predicted"/>
<dbReference type="Gene3D" id="1.20.1250.20">
    <property type="entry name" value="MFS general substrate transporter like domains"/>
    <property type="match status" value="1"/>
</dbReference>
<gene>
    <name evidence="7" type="ORF">PHACADRAFT_255634</name>
</gene>
<evidence type="ECO:0000256" key="2">
    <source>
        <dbReference type="ARBA" id="ARBA00022692"/>
    </source>
</evidence>
<keyword evidence="4 6" id="KW-0472">Membrane</keyword>
<feature type="region of interest" description="Disordered" evidence="5">
    <location>
        <begin position="448"/>
        <end position="475"/>
    </location>
</feature>
<evidence type="ECO:0000313" key="7">
    <source>
        <dbReference type="EMBL" id="EKM55184.1"/>
    </source>
</evidence>
<feature type="transmembrane region" description="Helical" evidence="6">
    <location>
        <begin position="212"/>
        <end position="240"/>
    </location>
</feature>
<dbReference type="GeneID" id="18916352"/>
<dbReference type="HOGENOM" id="CLU_017517_1_0_1"/>
<dbReference type="OrthoDB" id="3026777at2759"/>
<dbReference type="InterPro" id="IPR036259">
    <property type="entry name" value="MFS_trans_sf"/>
</dbReference>
<feature type="transmembrane region" description="Helical" evidence="6">
    <location>
        <begin position="580"/>
        <end position="599"/>
    </location>
</feature>
<evidence type="ECO:0000256" key="3">
    <source>
        <dbReference type="ARBA" id="ARBA00022989"/>
    </source>
</evidence>
<dbReference type="PANTHER" id="PTHR23507">
    <property type="entry name" value="ZGC:174356"/>
    <property type="match status" value="1"/>
</dbReference>
<evidence type="ECO:0000313" key="8">
    <source>
        <dbReference type="Proteomes" id="UP000008370"/>
    </source>
</evidence>
<dbReference type="KEGG" id="pco:PHACADRAFT_255634"/>
<dbReference type="InParanoid" id="K5W879"/>
<comment type="subcellular location">
    <subcellularLocation>
        <location evidence="1">Membrane</location>
        <topology evidence="1">Multi-pass membrane protein</topology>
    </subcellularLocation>
</comment>
<protein>
    <recommendedName>
        <fullName evidence="9">Major facilitator superfamily (MFS) profile domain-containing protein</fullName>
    </recommendedName>
</protein>
<feature type="transmembrane region" description="Helical" evidence="6">
    <location>
        <begin position="409"/>
        <end position="433"/>
    </location>
</feature>